<keyword evidence="4" id="KW-0862">Zinc</keyword>
<evidence type="ECO:0000256" key="5">
    <source>
        <dbReference type="ARBA" id="ARBA00023242"/>
    </source>
</evidence>
<dbReference type="InterPro" id="IPR036236">
    <property type="entry name" value="Znf_C2H2_sf"/>
</dbReference>
<dbReference type="Gene3D" id="3.30.160.60">
    <property type="entry name" value="Classic Zinc Finger"/>
    <property type="match status" value="7"/>
</dbReference>
<dbReference type="Pfam" id="PF12874">
    <property type="entry name" value="zf-met"/>
    <property type="match status" value="1"/>
</dbReference>
<keyword evidence="9" id="KW-1185">Reference proteome</keyword>
<accession>A0A9N9RYM0</accession>
<evidence type="ECO:0000256" key="1">
    <source>
        <dbReference type="ARBA" id="ARBA00022723"/>
    </source>
</evidence>
<dbReference type="Proteomes" id="UP001153620">
    <property type="component" value="Chromosome 2"/>
</dbReference>
<feature type="domain" description="C2H2-type" evidence="7">
    <location>
        <begin position="309"/>
        <end position="332"/>
    </location>
</feature>
<reference evidence="8" key="1">
    <citation type="submission" date="2022-01" db="EMBL/GenBank/DDBJ databases">
        <authorList>
            <person name="King R."/>
        </authorList>
    </citation>
    <scope>NUCLEOTIDE SEQUENCE</scope>
</reference>
<dbReference type="PANTHER" id="PTHR24393:SF34">
    <property type="entry name" value="PR_SET DOMAIN 13"/>
    <property type="match status" value="1"/>
</dbReference>
<reference evidence="8" key="2">
    <citation type="submission" date="2022-10" db="EMBL/GenBank/DDBJ databases">
        <authorList>
            <consortium name="ENA_rothamsted_submissions"/>
            <consortium name="culmorum"/>
            <person name="King R."/>
        </authorList>
    </citation>
    <scope>NUCLEOTIDE SEQUENCE</scope>
</reference>
<dbReference type="SMART" id="SM00355">
    <property type="entry name" value="ZnF_C2H2"/>
    <property type="match status" value="15"/>
</dbReference>
<dbReference type="PROSITE" id="PS00028">
    <property type="entry name" value="ZINC_FINGER_C2H2_1"/>
    <property type="match status" value="12"/>
</dbReference>
<proteinExistence type="predicted"/>
<dbReference type="PANTHER" id="PTHR24393">
    <property type="entry name" value="ZINC FINGER PROTEIN"/>
    <property type="match status" value="1"/>
</dbReference>
<dbReference type="GO" id="GO:0001228">
    <property type="term" value="F:DNA-binding transcription activator activity, RNA polymerase II-specific"/>
    <property type="evidence" value="ECO:0007669"/>
    <property type="project" value="TreeGrafter"/>
</dbReference>
<feature type="domain" description="C2H2-type" evidence="7">
    <location>
        <begin position="278"/>
        <end position="306"/>
    </location>
</feature>
<feature type="domain" description="C2H2-type" evidence="7">
    <location>
        <begin position="64"/>
        <end position="91"/>
    </location>
</feature>
<evidence type="ECO:0000313" key="9">
    <source>
        <dbReference type="Proteomes" id="UP001153620"/>
    </source>
</evidence>
<keyword evidence="1" id="KW-0479">Metal-binding</keyword>
<evidence type="ECO:0000259" key="7">
    <source>
        <dbReference type="PROSITE" id="PS50157"/>
    </source>
</evidence>
<protein>
    <recommendedName>
        <fullName evidence="7">C2H2-type domain-containing protein</fullName>
    </recommendedName>
</protein>
<feature type="domain" description="C2H2-type" evidence="7">
    <location>
        <begin position="353"/>
        <end position="381"/>
    </location>
</feature>
<dbReference type="SUPFAM" id="SSF57667">
    <property type="entry name" value="beta-beta-alpha zinc fingers"/>
    <property type="match status" value="5"/>
</dbReference>
<keyword evidence="2" id="KW-0677">Repeat</keyword>
<dbReference type="GO" id="GO:0000978">
    <property type="term" value="F:RNA polymerase II cis-regulatory region sequence-specific DNA binding"/>
    <property type="evidence" value="ECO:0007669"/>
    <property type="project" value="TreeGrafter"/>
</dbReference>
<dbReference type="FunFam" id="3.30.160.60:FF:000446">
    <property type="entry name" value="Zinc finger protein"/>
    <property type="match status" value="1"/>
</dbReference>
<name>A0A9N9RYM0_9DIPT</name>
<organism evidence="8 9">
    <name type="scientific">Chironomus riparius</name>
    <dbReference type="NCBI Taxonomy" id="315576"/>
    <lineage>
        <taxon>Eukaryota</taxon>
        <taxon>Metazoa</taxon>
        <taxon>Ecdysozoa</taxon>
        <taxon>Arthropoda</taxon>
        <taxon>Hexapoda</taxon>
        <taxon>Insecta</taxon>
        <taxon>Pterygota</taxon>
        <taxon>Neoptera</taxon>
        <taxon>Endopterygota</taxon>
        <taxon>Diptera</taxon>
        <taxon>Nematocera</taxon>
        <taxon>Chironomoidea</taxon>
        <taxon>Chironomidae</taxon>
        <taxon>Chironominae</taxon>
        <taxon>Chironomus</taxon>
    </lineage>
</organism>
<sequence length="538" mass="64208">MSDFRNQVIMCEKCGNNVNKMDYDRHLKTHKEKRVETCNICLKKFTNLSNFKYHLSHHSDERNFICDECPKSYKTKIDLLQHKRVHEQIKEPLICEICHQQFSIRSKYNSHLRTHAIKSGRINCEICGKLFINLRSHIQQVHQKIKNHKCSICKKEFGKRSGLVRHIMTVHEKLKSWSCDVCEKSFGEKTQLLRHRKTHFKSNNRLEKIFNENKANESGFIEEIFVIQDDSVGKHKEILVQKNKNDVKSIESTGYDAYSIEVLDEFRDSLNIEIIEDIKCHICSAAFKQKRYLQSHLRTVHKGENEKSFECKFCPEKFTHRTQRLRHVRQNHPEVFEDNVTNQTSNDNGVSIRTCNLCKKIFKKSKYLELHLTSVHKTELFECDLCQRTFTFKRSMERHVRAIHEDRRDYKCHEFSCLKAFRSQYELNEHIKNIHEKIKRIEPFENVTCDVCEKICSSKKSLYSHKKIVHVHHQWNENFKYKICQEKFNTKYMKVKHSFQVHTNGEIKSRTCHLCSLEFKIYDDFKSHLESHIGSFIC</sequence>
<dbReference type="AlphaFoldDB" id="A0A9N9RYM0"/>
<dbReference type="GO" id="GO:0005634">
    <property type="term" value="C:nucleus"/>
    <property type="evidence" value="ECO:0007669"/>
    <property type="project" value="TreeGrafter"/>
</dbReference>
<feature type="domain" description="C2H2-type" evidence="7">
    <location>
        <begin position="410"/>
        <end position="440"/>
    </location>
</feature>
<evidence type="ECO:0000313" key="8">
    <source>
        <dbReference type="EMBL" id="CAG9806263.1"/>
    </source>
</evidence>
<dbReference type="Pfam" id="PF00096">
    <property type="entry name" value="zf-C2H2"/>
    <property type="match status" value="5"/>
</dbReference>
<dbReference type="PROSITE" id="PS50157">
    <property type="entry name" value="ZINC_FINGER_C2H2_2"/>
    <property type="match status" value="10"/>
</dbReference>
<dbReference type="OrthoDB" id="7752550at2759"/>
<keyword evidence="5" id="KW-0539">Nucleus</keyword>
<dbReference type="InterPro" id="IPR013087">
    <property type="entry name" value="Znf_C2H2_type"/>
</dbReference>
<evidence type="ECO:0000256" key="4">
    <source>
        <dbReference type="ARBA" id="ARBA00022833"/>
    </source>
</evidence>
<gene>
    <name evidence="8" type="ORF">CHIRRI_LOCUS9124</name>
</gene>
<keyword evidence="3 6" id="KW-0863">Zinc-finger</keyword>
<feature type="domain" description="C2H2-type" evidence="7">
    <location>
        <begin position="93"/>
        <end position="120"/>
    </location>
</feature>
<dbReference type="GO" id="GO:0008270">
    <property type="term" value="F:zinc ion binding"/>
    <property type="evidence" value="ECO:0007669"/>
    <property type="project" value="UniProtKB-KW"/>
</dbReference>
<feature type="domain" description="C2H2-type" evidence="7">
    <location>
        <begin position="381"/>
        <end position="409"/>
    </location>
</feature>
<evidence type="ECO:0000256" key="3">
    <source>
        <dbReference type="ARBA" id="ARBA00022771"/>
    </source>
</evidence>
<feature type="domain" description="C2H2-type" evidence="7">
    <location>
        <begin position="177"/>
        <end position="204"/>
    </location>
</feature>
<evidence type="ECO:0000256" key="2">
    <source>
        <dbReference type="ARBA" id="ARBA00022737"/>
    </source>
</evidence>
<dbReference type="EMBL" id="OU895878">
    <property type="protein sequence ID" value="CAG9806263.1"/>
    <property type="molecule type" value="Genomic_DNA"/>
</dbReference>
<feature type="domain" description="C2H2-type" evidence="7">
    <location>
        <begin position="36"/>
        <end position="63"/>
    </location>
</feature>
<feature type="domain" description="C2H2-type" evidence="7">
    <location>
        <begin position="148"/>
        <end position="176"/>
    </location>
</feature>
<evidence type="ECO:0000256" key="6">
    <source>
        <dbReference type="PROSITE-ProRule" id="PRU00042"/>
    </source>
</evidence>